<comment type="pathway">
    <text evidence="3 7">Glycan biosynthesis; trehalose biosynthesis.</text>
</comment>
<dbReference type="InterPro" id="IPR036412">
    <property type="entry name" value="HAD-like_sf"/>
</dbReference>
<evidence type="ECO:0000256" key="3">
    <source>
        <dbReference type="ARBA" id="ARBA00005199"/>
    </source>
</evidence>
<comment type="catalytic activity">
    <reaction evidence="1 7">
        <text>alpha,alpha-trehalose 6-phosphate + H2O = alpha,alpha-trehalose + phosphate</text>
        <dbReference type="Rhea" id="RHEA:23420"/>
        <dbReference type="ChEBI" id="CHEBI:15377"/>
        <dbReference type="ChEBI" id="CHEBI:16551"/>
        <dbReference type="ChEBI" id="CHEBI:43474"/>
        <dbReference type="ChEBI" id="CHEBI:58429"/>
        <dbReference type="EC" id="3.1.3.12"/>
    </reaction>
</comment>
<dbReference type="Gene3D" id="3.40.50.1000">
    <property type="entry name" value="HAD superfamily/HAD-like"/>
    <property type="match status" value="1"/>
</dbReference>
<dbReference type="GO" id="GO:0005992">
    <property type="term" value="P:trehalose biosynthetic process"/>
    <property type="evidence" value="ECO:0007669"/>
    <property type="project" value="UniProtKB-UniPathway"/>
</dbReference>
<evidence type="ECO:0000256" key="6">
    <source>
        <dbReference type="ARBA" id="ARBA00025274"/>
    </source>
</evidence>
<organism evidence="9 10">
    <name type="scientific">Phtheirospermum japonicum</name>
    <dbReference type="NCBI Taxonomy" id="374723"/>
    <lineage>
        <taxon>Eukaryota</taxon>
        <taxon>Viridiplantae</taxon>
        <taxon>Streptophyta</taxon>
        <taxon>Embryophyta</taxon>
        <taxon>Tracheophyta</taxon>
        <taxon>Spermatophyta</taxon>
        <taxon>Magnoliopsida</taxon>
        <taxon>eudicotyledons</taxon>
        <taxon>Gunneridae</taxon>
        <taxon>Pentapetalae</taxon>
        <taxon>asterids</taxon>
        <taxon>lamiids</taxon>
        <taxon>Lamiales</taxon>
        <taxon>Orobanchaceae</taxon>
        <taxon>Orobanchaceae incertae sedis</taxon>
        <taxon>Phtheirospermum</taxon>
    </lineage>
</organism>
<evidence type="ECO:0000256" key="8">
    <source>
        <dbReference type="SAM" id="Phobius"/>
    </source>
</evidence>
<dbReference type="NCBIfam" id="TIGR01484">
    <property type="entry name" value="HAD-SF-IIB"/>
    <property type="match status" value="1"/>
</dbReference>
<evidence type="ECO:0000313" key="9">
    <source>
        <dbReference type="EMBL" id="GFP81084.1"/>
    </source>
</evidence>
<dbReference type="InterPro" id="IPR044651">
    <property type="entry name" value="OTSB-like"/>
</dbReference>
<keyword evidence="5 7" id="KW-0378">Hydrolase</keyword>
<dbReference type="InterPro" id="IPR003337">
    <property type="entry name" value="Trehalose_PPase"/>
</dbReference>
<comment type="similarity">
    <text evidence="4 7">Belongs to the trehalose phosphatase family.</text>
</comment>
<dbReference type="InterPro" id="IPR023214">
    <property type="entry name" value="HAD_sf"/>
</dbReference>
<dbReference type="Gene3D" id="3.30.70.1020">
    <property type="entry name" value="Trehalose-6-phosphate phosphatase related protein, domain 2"/>
    <property type="match status" value="1"/>
</dbReference>
<dbReference type="PANTHER" id="PTHR43768">
    <property type="entry name" value="TREHALOSE 6-PHOSPHATE PHOSPHATASE"/>
    <property type="match status" value="1"/>
</dbReference>
<accession>A0A830B8P1</accession>
<sequence>MDFKQFRRNCLANQQYHLLFSLSLFLVLCNYFIIEYYEICIKLHVAISDTVKENIRKTMGLLKWISGPGADESSLPETRLSDFIEDRPNGPNLADARYTSWLEEHPSAVTSFNRMMSATLGKQIVVFLDYDGTLSPIVSDPDCAFMSDPMRSAVREVARHFPTAIISGRSRDKVYEFVKLDEVYYAGSHGMDIMGPPMNVQSYGKYQTNTQDQKGNEITIFQPAKDYLPSIEKMLKELKRRTCNVPGAFVEDNRFCISVHYRHVLDEDYESLEEIIQSLISEYPLFHLTRGKKVMEIRPLIKWNKGDALAYLLETLGSSDSSNVLPYLRSEDKDAQSLYHRFQEKP</sequence>
<dbReference type="InterPro" id="IPR006379">
    <property type="entry name" value="HAD-SF_hydro_IIB"/>
</dbReference>
<dbReference type="EC" id="3.1.3.12" evidence="7"/>
<dbReference type="GO" id="GO:0004805">
    <property type="term" value="F:trehalose-phosphatase activity"/>
    <property type="evidence" value="ECO:0007669"/>
    <property type="project" value="UniProtKB-EC"/>
</dbReference>
<comment type="function">
    <text evidence="6">Removes the phosphate from trehalose 6-phosphate to produce free trehalose. Trehalose accumulation in plant may improve abiotic stress tolerance.</text>
</comment>
<dbReference type="SUPFAM" id="SSF56784">
    <property type="entry name" value="HAD-like"/>
    <property type="match status" value="1"/>
</dbReference>
<keyword evidence="10" id="KW-1185">Reference proteome</keyword>
<keyword evidence="8" id="KW-0812">Transmembrane</keyword>
<protein>
    <recommendedName>
        <fullName evidence="7">Trehalose 6-phosphate phosphatase</fullName>
        <ecNumber evidence="7">3.1.3.12</ecNumber>
    </recommendedName>
</protein>
<dbReference type="EMBL" id="BMAC01000026">
    <property type="protein sequence ID" value="GFP81084.1"/>
    <property type="molecule type" value="Genomic_DNA"/>
</dbReference>
<evidence type="ECO:0000313" key="10">
    <source>
        <dbReference type="Proteomes" id="UP000653305"/>
    </source>
</evidence>
<proteinExistence type="inferred from homology"/>
<keyword evidence="8" id="KW-0472">Membrane</keyword>
<evidence type="ECO:0000256" key="7">
    <source>
        <dbReference type="RuleBase" id="RU361117"/>
    </source>
</evidence>
<dbReference type="FunFam" id="3.30.70.1020:FF:000004">
    <property type="entry name" value="Trehalose 6-phosphate phosphatase"/>
    <property type="match status" value="1"/>
</dbReference>
<dbReference type="UniPathway" id="UPA00299"/>
<gene>
    <name evidence="9" type="ORF">PHJA_000251700</name>
</gene>
<dbReference type="PANTHER" id="PTHR43768:SF30">
    <property type="entry name" value="TREHALOSE 6-PHOSPHATE PHOSPHATASE"/>
    <property type="match status" value="1"/>
</dbReference>
<reference evidence="9" key="1">
    <citation type="submission" date="2020-07" db="EMBL/GenBank/DDBJ databases">
        <title>Ethylene signaling mediates host invasion by parasitic plants.</title>
        <authorList>
            <person name="Yoshida S."/>
        </authorList>
    </citation>
    <scope>NUCLEOTIDE SEQUENCE</scope>
    <source>
        <strain evidence="9">Okayama</strain>
    </source>
</reference>
<name>A0A830B8P1_9LAMI</name>
<evidence type="ECO:0000256" key="5">
    <source>
        <dbReference type="ARBA" id="ARBA00022801"/>
    </source>
</evidence>
<evidence type="ECO:0000256" key="4">
    <source>
        <dbReference type="ARBA" id="ARBA00008770"/>
    </source>
</evidence>
<comment type="caution">
    <text evidence="9">The sequence shown here is derived from an EMBL/GenBank/DDBJ whole genome shotgun (WGS) entry which is preliminary data.</text>
</comment>
<comment type="cofactor">
    <cofactor evidence="2 7">
        <name>a divalent metal cation</name>
        <dbReference type="ChEBI" id="CHEBI:60240"/>
    </cofactor>
</comment>
<keyword evidence="8" id="KW-1133">Transmembrane helix</keyword>
<dbReference type="Pfam" id="PF02358">
    <property type="entry name" value="Trehalose_PPase"/>
    <property type="match status" value="1"/>
</dbReference>
<dbReference type="OrthoDB" id="411251at2759"/>
<feature type="transmembrane region" description="Helical" evidence="8">
    <location>
        <begin position="16"/>
        <end position="34"/>
    </location>
</feature>
<dbReference type="NCBIfam" id="TIGR00685">
    <property type="entry name" value="T6PP"/>
    <property type="match status" value="1"/>
</dbReference>
<dbReference type="Proteomes" id="UP000653305">
    <property type="component" value="Unassembled WGS sequence"/>
</dbReference>
<evidence type="ECO:0000256" key="2">
    <source>
        <dbReference type="ARBA" id="ARBA00001968"/>
    </source>
</evidence>
<dbReference type="AlphaFoldDB" id="A0A830B8P1"/>
<evidence type="ECO:0000256" key="1">
    <source>
        <dbReference type="ARBA" id="ARBA00000500"/>
    </source>
</evidence>